<evidence type="ECO:0000256" key="1">
    <source>
        <dbReference type="SAM" id="Phobius"/>
    </source>
</evidence>
<feature type="transmembrane region" description="Helical" evidence="1">
    <location>
        <begin position="77"/>
        <end position="96"/>
    </location>
</feature>
<dbReference type="InterPro" id="IPR005325">
    <property type="entry name" value="DUF308_memb"/>
</dbReference>
<evidence type="ECO:0000313" key="2">
    <source>
        <dbReference type="EMBL" id="MFC4199449.1"/>
    </source>
</evidence>
<dbReference type="EMBL" id="JBHSBV010000001">
    <property type="protein sequence ID" value="MFC4199449.1"/>
    <property type="molecule type" value="Genomic_DNA"/>
</dbReference>
<feature type="transmembrane region" description="Helical" evidence="1">
    <location>
        <begin position="102"/>
        <end position="122"/>
    </location>
</feature>
<dbReference type="PANTHER" id="PTHR34989">
    <property type="entry name" value="PROTEIN HDED"/>
    <property type="match status" value="1"/>
</dbReference>
<dbReference type="Pfam" id="PF03729">
    <property type="entry name" value="DUF308"/>
    <property type="match status" value="1"/>
</dbReference>
<feature type="transmembrane region" description="Helical" evidence="1">
    <location>
        <begin position="12"/>
        <end position="39"/>
    </location>
</feature>
<keyword evidence="1" id="KW-0472">Membrane</keyword>
<feature type="transmembrane region" description="Helical" evidence="1">
    <location>
        <begin position="45"/>
        <end position="65"/>
    </location>
</feature>
<sequence length="192" mass="20212">MTENSVDTARNPLAAIGGAWWLLLLRGIVAILFGILAFLWPGKSLLALILVYGIYTIADGIFSLGGAIRGGGLVPRWWLALAGVASLAAGVIAFGWPGLTVVVMVTLIGVWSIVRGVLEIIGAIKLRKVINNEWLLALAGVVSVLFGLALVAMPGFGALVLLWIIGSWAIVFGVLFISLAFRLKKLHGSAQG</sequence>
<keyword evidence="3" id="KW-1185">Reference proteome</keyword>
<name>A0ABV8NUH5_9BURK</name>
<keyword evidence="1" id="KW-1133">Transmembrane helix</keyword>
<feature type="transmembrane region" description="Helical" evidence="1">
    <location>
        <begin position="134"/>
        <end position="153"/>
    </location>
</feature>
<dbReference type="PANTHER" id="PTHR34989:SF1">
    <property type="entry name" value="PROTEIN HDED"/>
    <property type="match status" value="1"/>
</dbReference>
<comment type="caution">
    <text evidence="2">The sequence shown here is derived from an EMBL/GenBank/DDBJ whole genome shotgun (WGS) entry which is preliminary data.</text>
</comment>
<organism evidence="2 3">
    <name type="scientific">Candidimonas humi</name>
    <dbReference type="NCBI Taxonomy" id="683355"/>
    <lineage>
        <taxon>Bacteria</taxon>
        <taxon>Pseudomonadati</taxon>
        <taxon>Pseudomonadota</taxon>
        <taxon>Betaproteobacteria</taxon>
        <taxon>Burkholderiales</taxon>
        <taxon>Alcaligenaceae</taxon>
        <taxon>Candidimonas</taxon>
    </lineage>
</organism>
<keyword evidence="1" id="KW-0812">Transmembrane</keyword>
<feature type="transmembrane region" description="Helical" evidence="1">
    <location>
        <begin position="159"/>
        <end position="181"/>
    </location>
</feature>
<gene>
    <name evidence="2" type="ORF">ACFOY1_00665</name>
</gene>
<dbReference type="RefSeq" id="WP_217962855.1">
    <property type="nucleotide sequence ID" value="NZ_JAHTBN010000001.1"/>
</dbReference>
<accession>A0ABV8NUH5</accession>
<reference evidence="3" key="1">
    <citation type="journal article" date="2019" name="Int. J. Syst. Evol. Microbiol.">
        <title>The Global Catalogue of Microorganisms (GCM) 10K type strain sequencing project: providing services to taxonomists for standard genome sequencing and annotation.</title>
        <authorList>
            <consortium name="The Broad Institute Genomics Platform"/>
            <consortium name="The Broad Institute Genome Sequencing Center for Infectious Disease"/>
            <person name="Wu L."/>
            <person name="Ma J."/>
        </authorList>
    </citation>
    <scope>NUCLEOTIDE SEQUENCE [LARGE SCALE GENOMIC DNA]</scope>
    <source>
        <strain evidence="3">LMG 24813</strain>
    </source>
</reference>
<evidence type="ECO:0000313" key="3">
    <source>
        <dbReference type="Proteomes" id="UP001595848"/>
    </source>
</evidence>
<dbReference type="Proteomes" id="UP001595848">
    <property type="component" value="Unassembled WGS sequence"/>
</dbReference>
<proteinExistence type="predicted"/>
<dbReference type="InterPro" id="IPR052712">
    <property type="entry name" value="Acid_resist_chaperone_HdeD"/>
</dbReference>
<protein>
    <submittedName>
        <fullName evidence="2">HdeD family acid-resistance protein</fullName>
    </submittedName>
</protein>